<gene>
    <name evidence="2" type="ORF">LY56_02417</name>
</gene>
<dbReference type="EMBL" id="QKZQ01000011">
    <property type="protein sequence ID" value="PZX41214.1"/>
    <property type="molecule type" value="Genomic_DNA"/>
</dbReference>
<sequence length="98" mass="10558">MDLSAYTPLATSELTEDTLVNAPVYGPEDEKIGTISHLHGTGVTMEVIVDVGGFLGIGSKPVRLGRDQVHLMRDGAGKVHGHTAWTKDQLKDLPEHLD</sequence>
<comment type="caution">
    <text evidence="2">The sequence shown here is derived from an EMBL/GenBank/DDBJ whole genome shotgun (WGS) entry which is preliminary data.</text>
</comment>
<reference evidence="2 3" key="1">
    <citation type="submission" date="2018-06" db="EMBL/GenBank/DDBJ databases">
        <title>Genomic Encyclopedia of Archaeal and Bacterial Type Strains, Phase II (KMG-II): from individual species to whole genera.</title>
        <authorList>
            <person name="Goeker M."/>
        </authorList>
    </citation>
    <scope>NUCLEOTIDE SEQUENCE [LARGE SCALE GENOMIC DNA]</scope>
    <source>
        <strain evidence="2 3">DSM 13087</strain>
    </source>
</reference>
<dbReference type="RefSeq" id="WP_071467971.1">
    <property type="nucleotide sequence ID" value="NZ_MEHT01000001.1"/>
</dbReference>
<dbReference type="InterPro" id="IPR011033">
    <property type="entry name" value="PRC_barrel-like_sf"/>
</dbReference>
<name>A0A2W7PY08_9RHOB</name>
<evidence type="ECO:0000313" key="2">
    <source>
        <dbReference type="EMBL" id="PZX41214.1"/>
    </source>
</evidence>
<evidence type="ECO:0000259" key="1">
    <source>
        <dbReference type="Pfam" id="PF05239"/>
    </source>
</evidence>
<dbReference type="SUPFAM" id="SSF50346">
    <property type="entry name" value="PRC-barrel domain"/>
    <property type="match status" value="1"/>
</dbReference>
<proteinExistence type="predicted"/>
<dbReference type="AlphaFoldDB" id="A0A2W7PY08"/>
<dbReference type="Proteomes" id="UP000249364">
    <property type="component" value="Unassembled WGS sequence"/>
</dbReference>
<accession>A0A2W7PY08</accession>
<dbReference type="Gene3D" id="2.30.30.240">
    <property type="entry name" value="PRC-barrel domain"/>
    <property type="match status" value="1"/>
</dbReference>
<keyword evidence="3" id="KW-1185">Reference proteome</keyword>
<organism evidence="2 3">
    <name type="scientific">Roseinatronobacter thiooxidans</name>
    <dbReference type="NCBI Taxonomy" id="121821"/>
    <lineage>
        <taxon>Bacteria</taxon>
        <taxon>Pseudomonadati</taxon>
        <taxon>Pseudomonadota</taxon>
        <taxon>Alphaproteobacteria</taxon>
        <taxon>Rhodobacterales</taxon>
        <taxon>Paracoccaceae</taxon>
        <taxon>Roseinatronobacter</taxon>
    </lineage>
</organism>
<feature type="domain" description="PRC-barrel" evidence="1">
    <location>
        <begin position="18"/>
        <end position="67"/>
    </location>
</feature>
<dbReference type="Pfam" id="PF05239">
    <property type="entry name" value="PRC"/>
    <property type="match status" value="1"/>
</dbReference>
<dbReference type="OrthoDB" id="7876889at2"/>
<dbReference type="InterPro" id="IPR027275">
    <property type="entry name" value="PRC-brl_dom"/>
</dbReference>
<evidence type="ECO:0000313" key="3">
    <source>
        <dbReference type="Proteomes" id="UP000249364"/>
    </source>
</evidence>
<protein>
    <submittedName>
        <fullName evidence="2">PRC-barrel domain protein</fullName>
    </submittedName>
</protein>
<dbReference type="STRING" id="121821.GCA_001870675_00075"/>